<organism evidence="2 3">
    <name type="scientific">Nocardia aurantia</name>
    <dbReference type="NCBI Taxonomy" id="2585199"/>
    <lineage>
        <taxon>Bacteria</taxon>
        <taxon>Bacillati</taxon>
        <taxon>Actinomycetota</taxon>
        <taxon>Actinomycetes</taxon>
        <taxon>Mycobacteriales</taxon>
        <taxon>Nocardiaceae</taxon>
        <taxon>Nocardia</taxon>
    </lineage>
</organism>
<dbReference type="SUPFAM" id="SSF69118">
    <property type="entry name" value="AhpD-like"/>
    <property type="match status" value="1"/>
</dbReference>
<protein>
    <recommendedName>
        <fullName evidence="1">Carboxymuconolactone decarboxylase-like domain-containing protein</fullName>
    </recommendedName>
</protein>
<dbReference type="OrthoDB" id="4704294at2"/>
<dbReference type="Proteomes" id="UP000431401">
    <property type="component" value="Unassembled WGS sequence"/>
</dbReference>
<dbReference type="Gene3D" id="1.20.1290.10">
    <property type="entry name" value="AhpD-like"/>
    <property type="match status" value="1"/>
</dbReference>
<dbReference type="EMBL" id="WEGI01000010">
    <property type="protein sequence ID" value="MQY29236.1"/>
    <property type="molecule type" value="Genomic_DNA"/>
</dbReference>
<accession>A0A7K0DU18</accession>
<dbReference type="Pfam" id="PF02627">
    <property type="entry name" value="CMD"/>
    <property type="match status" value="1"/>
</dbReference>
<comment type="caution">
    <text evidence="2">The sequence shown here is derived from an EMBL/GenBank/DDBJ whole genome shotgun (WGS) entry which is preliminary data.</text>
</comment>
<feature type="domain" description="Carboxymuconolactone decarboxylase-like" evidence="1">
    <location>
        <begin position="55"/>
        <end position="130"/>
    </location>
</feature>
<sequence>MTTSVPRLAPLPPEQWDEDARALLRGRVGLADRYLSGAPDAPRMPNVLGVLGHHPELAAAWLSYNGVLLQEPALDPLLRELVILRVAARTGSDYEWHQHVRIGTRLGLSAAQIDAIGAPAGGPALSPVEVLLLVATDELLDGHRLGDRTWAELSGHFDARQLLELLFVAGSYLCLALVFNSVALQPDPDIGPGDRPASPETEVRP</sequence>
<dbReference type="InterPro" id="IPR029032">
    <property type="entry name" value="AhpD-like"/>
</dbReference>
<dbReference type="PANTHER" id="PTHR34846">
    <property type="entry name" value="4-CARBOXYMUCONOLACTONE DECARBOXYLASE FAMILY PROTEIN (AFU_ORTHOLOGUE AFUA_6G11590)"/>
    <property type="match status" value="1"/>
</dbReference>
<evidence type="ECO:0000259" key="1">
    <source>
        <dbReference type="Pfam" id="PF02627"/>
    </source>
</evidence>
<dbReference type="GO" id="GO:0051920">
    <property type="term" value="F:peroxiredoxin activity"/>
    <property type="evidence" value="ECO:0007669"/>
    <property type="project" value="InterPro"/>
</dbReference>
<proteinExistence type="predicted"/>
<dbReference type="AlphaFoldDB" id="A0A7K0DU18"/>
<evidence type="ECO:0000313" key="3">
    <source>
        <dbReference type="Proteomes" id="UP000431401"/>
    </source>
</evidence>
<dbReference type="RefSeq" id="WP_153345823.1">
    <property type="nucleotide sequence ID" value="NZ_WEGI01000010.1"/>
</dbReference>
<gene>
    <name evidence="2" type="ORF">NRB56_48260</name>
</gene>
<evidence type="ECO:0000313" key="2">
    <source>
        <dbReference type="EMBL" id="MQY29236.1"/>
    </source>
</evidence>
<keyword evidence="3" id="KW-1185">Reference proteome</keyword>
<name>A0A7K0DU18_9NOCA</name>
<dbReference type="InterPro" id="IPR003779">
    <property type="entry name" value="CMD-like"/>
</dbReference>
<dbReference type="PANTHER" id="PTHR34846:SF5">
    <property type="entry name" value="CARBOXYMUCONOLACTONE DECARBOXYLASE-LIKE DOMAIN-CONTAINING PROTEIN"/>
    <property type="match status" value="1"/>
</dbReference>
<reference evidence="2 3" key="1">
    <citation type="submission" date="2019-10" db="EMBL/GenBank/DDBJ databases">
        <title>Nocardia macrotermitis sp. nov. and Nocardia aurantia sp. nov., isolated from the gut of fungus growing-termite Macrotermes natalensis.</title>
        <authorList>
            <person name="Benndorf R."/>
            <person name="Schwitalla J."/>
            <person name="Martin K."/>
            <person name="De Beer W."/>
            <person name="Kaster A.-K."/>
            <person name="Vollmers J."/>
            <person name="Poulsen M."/>
            <person name="Beemelmanns C."/>
        </authorList>
    </citation>
    <scope>NUCLEOTIDE SEQUENCE [LARGE SCALE GENOMIC DNA]</scope>
    <source>
        <strain evidence="2 3">RB56</strain>
    </source>
</reference>